<evidence type="ECO:0000313" key="3">
    <source>
        <dbReference type="Proteomes" id="UP000233564"/>
    </source>
</evidence>
<dbReference type="Gene3D" id="3.60.21.10">
    <property type="match status" value="1"/>
</dbReference>
<comment type="caution">
    <text evidence="2">The sequence shown here is derived from an EMBL/GenBank/DDBJ whole genome shotgun (WGS) entry which is preliminary data.</text>
</comment>
<protein>
    <submittedName>
        <fullName evidence="2">Serine/threonine protein phosphatase</fullName>
    </submittedName>
</protein>
<dbReference type="SUPFAM" id="SSF56300">
    <property type="entry name" value="Metallo-dependent phosphatases"/>
    <property type="match status" value="1"/>
</dbReference>
<gene>
    <name evidence="2" type="ORF">CIB54_16600</name>
</gene>
<dbReference type="RefSeq" id="WP_101220328.1">
    <property type="nucleotide sequence ID" value="NZ_KZ478001.1"/>
</dbReference>
<dbReference type="GO" id="GO:0005737">
    <property type="term" value="C:cytoplasm"/>
    <property type="evidence" value="ECO:0007669"/>
    <property type="project" value="TreeGrafter"/>
</dbReference>
<dbReference type="GO" id="GO:0110154">
    <property type="term" value="P:RNA decapping"/>
    <property type="evidence" value="ECO:0007669"/>
    <property type="project" value="TreeGrafter"/>
</dbReference>
<feature type="domain" description="Calcineurin-like phosphoesterase" evidence="1">
    <location>
        <begin position="17"/>
        <end position="158"/>
    </location>
</feature>
<dbReference type="PANTHER" id="PTHR42850">
    <property type="entry name" value="METALLOPHOSPHOESTERASE"/>
    <property type="match status" value="1"/>
</dbReference>
<dbReference type="AlphaFoldDB" id="A0A2N1E3B4"/>
<name>A0A2N1E3B4_PSEFL</name>
<accession>A0A2N1E3B4</accession>
<organism evidence="2 3">
    <name type="scientific">Pseudomonas fluorescens</name>
    <dbReference type="NCBI Taxonomy" id="294"/>
    <lineage>
        <taxon>Bacteria</taxon>
        <taxon>Pseudomonadati</taxon>
        <taxon>Pseudomonadota</taxon>
        <taxon>Gammaproteobacteria</taxon>
        <taxon>Pseudomonadales</taxon>
        <taxon>Pseudomonadaceae</taxon>
        <taxon>Pseudomonas</taxon>
    </lineage>
</organism>
<dbReference type="InterPro" id="IPR029052">
    <property type="entry name" value="Metallo-depent_PP-like"/>
</dbReference>
<evidence type="ECO:0000313" key="2">
    <source>
        <dbReference type="EMBL" id="PKH18985.1"/>
    </source>
</evidence>
<sequence length="333" mass="37009">MTNVLRLAKNDHGRDFVVGDIHFKTIDLHKGLYALGFDKEVDRVVAVGDLIDRGPGVLDGLKLLGEPWFYTIQGNHEWMLIDAYRRDPSARYASQGAGWWSTIADESKPMIIERLESLPLAIEIETAKGLVGVVHADVPTGMAWSDFVGSLDNAQIAEIALWGRERIIKHYREGVKGIWRICVGHTWIPSPLRLGNVLALDCTGGGDGPLAIYCVQEDKIYVDGRSTSLDAVELVTDQLQRLEHALANLSKTLHENKLIESQGLSLEAETLIKQARSTWLPLMAEISESQKFVNALHGVSLLTADRKTAKFEELKARYAETQLGDLLNRLSSF</sequence>
<dbReference type="GO" id="GO:0008803">
    <property type="term" value="F:bis(5'-nucleosyl)-tetraphosphatase (symmetrical) activity"/>
    <property type="evidence" value="ECO:0007669"/>
    <property type="project" value="TreeGrafter"/>
</dbReference>
<evidence type="ECO:0000259" key="1">
    <source>
        <dbReference type="Pfam" id="PF00149"/>
    </source>
</evidence>
<dbReference type="InterPro" id="IPR050126">
    <property type="entry name" value="Ap4A_hydrolase"/>
</dbReference>
<dbReference type="InterPro" id="IPR004843">
    <property type="entry name" value="Calcineurin-like_PHP"/>
</dbReference>
<reference evidence="2 3" key="1">
    <citation type="submission" date="2017-08" db="EMBL/GenBank/DDBJ databases">
        <authorList>
            <person name="de Groot N.N."/>
        </authorList>
    </citation>
    <scope>NUCLEOTIDE SEQUENCE [LARGE SCALE GENOMIC DNA]</scope>
    <source>
        <strain evidence="2 3">PfR 37</strain>
    </source>
</reference>
<dbReference type="Pfam" id="PF00149">
    <property type="entry name" value="Metallophos"/>
    <property type="match status" value="1"/>
</dbReference>
<dbReference type="Proteomes" id="UP000233564">
    <property type="component" value="Unassembled WGS sequence"/>
</dbReference>
<dbReference type="GO" id="GO:0016791">
    <property type="term" value="F:phosphatase activity"/>
    <property type="evidence" value="ECO:0007669"/>
    <property type="project" value="TreeGrafter"/>
</dbReference>
<dbReference type="EMBL" id="NVXX01000023">
    <property type="protein sequence ID" value="PKH18985.1"/>
    <property type="molecule type" value="Genomic_DNA"/>
</dbReference>
<proteinExistence type="predicted"/>
<dbReference type="PANTHER" id="PTHR42850:SF4">
    <property type="entry name" value="ZINC-DEPENDENT ENDOPOLYPHOSPHATASE"/>
    <property type="match status" value="1"/>
</dbReference>